<dbReference type="AlphaFoldDB" id="A0AA36H280"/>
<dbReference type="Proteomes" id="UP001176961">
    <property type="component" value="Unassembled WGS sequence"/>
</dbReference>
<name>A0AA36H280_CYLNA</name>
<protein>
    <submittedName>
        <fullName evidence="2">Uncharacterized protein</fullName>
    </submittedName>
</protein>
<gene>
    <name evidence="2" type="ORF">CYNAS_LOCUS14651</name>
</gene>
<accession>A0AA36H280</accession>
<comment type="caution">
    <text evidence="2">The sequence shown here is derived from an EMBL/GenBank/DDBJ whole genome shotgun (WGS) entry which is preliminary data.</text>
</comment>
<proteinExistence type="predicted"/>
<evidence type="ECO:0000313" key="3">
    <source>
        <dbReference type="Proteomes" id="UP001176961"/>
    </source>
</evidence>
<reference evidence="2" key="1">
    <citation type="submission" date="2023-07" db="EMBL/GenBank/DDBJ databases">
        <authorList>
            <consortium name="CYATHOMIX"/>
        </authorList>
    </citation>
    <scope>NUCLEOTIDE SEQUENCE</scope>
    <source>
        <strain evidence="2">N/A</strain>
    </source>
</reference>
<organism evidence="2 3">
    <name type="scientific">Cylicocyclus nassatus</name>
    <name type="common">Nematode worm</name>
    <dbReference type="NCBI Taxonomy" id="53992"/>
    <lineage>
        <taxon>Eukaryota</taxon>
        <taxon>Metazoa</taxon>
        <taxon>Ecdysozoa</taxon>
        <taxon>Nematoda</taxon>
        <taxon>Chromadorea</taxon>
        <taxon>Rhabditida</taxon>
        <taxon>Rhabditina</taxon>
        <taxon>Rhabditomorpha</taxon>
        <taxon>Strongyloidea</taxon>
        <taxon>Strongylidae</taxon>
        <taxon>Cylicocyclus</taxon>
    </lineage>
</organism>
<feature type="region of interest" description="Disordered" evidence="1">
    <location>
        <begin position="17"/>
        <end position="43"/>
    </location>
</feature>
<feature type="compositionally biased region" description="Basic and acidic residues" evidence="1">
    <location>
        <begin position="26"/>
        <end position="43"/>
    </location>
</feature>
<dbReference type="EMBL" id="CATQJL010000305">
    <property type="protein sequence ID" value="CAJ0602668.1"/>
    <property type="molecule type" value="Genomic_DNA"/>
</dbReference>
<keyword evidence="3" id="KW-1185">Reference proteome</keyword>
<evidence type="ECO:0000313" key="2">
    <source>
        <dbReference type="EMBL" id="CAJ0602668.1"/>
    </source>
</evidence>
<evidence type="ECO:0000256" key="1">
    <source>
        <dbReference type="SAM" id="MobiDB-lite"/>
    </source>
</evidence>
<sequence length="206" mass="23279">MIVKLLNYHHLHHLIPGSTQNSKADVTAKTRKEKVLNPDSSNKEDLSLSKFANLRCDDDPELSMLRSIAGDSLRSWDATPSRLARLREHEYEDQSDNEQTTESVWKGYSDVNSDVWKYLQIVSDVINNPNSRTDFQTSMNIALILLAILDPLLSEPPRSGCTPLESSIVDKLLTLEISSVCFYDLWIAAYNLYYITKVIDSDPASS</sequence>